<dbReference type="Proteomes" id="UP000030518">
    <property type="component" value="Unassembled WGS sequence"/>
</dbReference>
<evidence type="ECO:0000313" key="1">
    <source>
        <dbReference type="EMBL" id="KGQ17897.1"/>
    </source>
</evidence>
<sequence>MEDIGERLNRVVKLALDTGEAASEAEAVAIFSRYRVQLVFGDGLSEMAQVALFTAAATALPCLLGGVTYVGPDQALRARWRGHPDAPAPLRLAAALELLGVQRTTDIDSTVPCIALGAGIPGGGVGVRATFDGWTAAVVPLEDDALAEQGDCAAAAVLAGAMAVAEVFQHFRGTQPLACRRRIGWSLWEPWSQWTEAASGPGLTALPQSAWLVGLGNLGQAYLWTLGLLPYAVDQCHLVLQDVDVVSRANKSTSLLSREIDVRRRKTRMAAAWAEQRGFRTSIIERRFAPDFTVTGDEPSVALIGVDNPATRRTIERVGFARIIETGLGRGPSDYLGITLHTFPASRAADVCWPEPTNPSVDQAHATARKQAYQHLHAASGDGCGVLRLAGRSIATPFTGAAAGALAVGELLRLCHGGPRVEFAAVHLARPDESTIIIGAPWPAMNPGLVAPEQWSEP</sequence>
<dbReference type="AlphaFoldDB" id="A0A0A2WGR4"/>
<dbReference type="RefSeq" id="WP_052116482.1">
    <property type="nucleotide sequence ID" value="NZ_JRKJ01000023.1"/>
</dbReference>
<name>A0A0A2WGR4_9GAMM</name>
<dbReference type="STRING" id="1300345.LF41_1751"/>
<dbReference type="EMBL" id="JRKJ01000023">
    <property type="protein sequence ID" value="KGQ17897.1"/>
    <property type="molecule type" value="Genomic_DNA"/>
</dbReference>
<dbReference type="SUPFAM" id="SSF69572">
    <property type="entry name" value="Activating enzymes of the ubiquitin-like proteins"/>
    <property type="match status" value="1"/>
</dbReference>
<dbReference type="GO" id="GO:0008641">
    <property type="term" value="F:ubiquitin-like modifier activating enzyme activity"/>
    <property type="evidence" value="ECO:0007669"/>
    <property type="project" value="InterPro"/>
</dbReference>
<keyword evidence="2" id="KW-1185">Reference proteome</keyword>
<evidence type="ECO:0000313" key="2">
    <source>
        <dbReference type="Proteomes" id="UP000030518"/>
    </source>
</evidence>
<dbReference type="OrthoDB" id="9087947at2"/>
<comment type="caution">
    <text evidence="1">The sequence shown here is derived from an EMBL/GenBank/DDBJ whole genome shotgun (WGS) entry which is preliminary data.</text>
</comment>
<dbReference type="PATRIC" id="fig|1300345.3.peg.2804"/>
<dbReference type="Gene3D" id="3.40.50.720">
    <property type="entry name" value="NAD(P)-binding Rossmann-like Domain"/>
    <property type="match status" value="1"/>
</dbReference>
<dbReference type="InterPro" id="IPR035985">
    <property type="entry name" value="Ubiquitin-activating_enz"/>
</dbReference>
<accession>A0A0A2WGR4</accession>
<reference evidence="1 2" key="1">
    <citation type="submission" date="2014-09" db="EMBL/GenBank/DDBJ databases">
        <title>Genome sequences of Lysobacter dokdonensis DS-58.</title>
        <authorList>
            <person name="Kim J.F."/>
            <person name="Kwak M.-J."/>
        </authorList>
    </citation>
    <scope>NUCLEOTIDE SEQUENCE [LARGE SCALE GENOMIC DNA]</scope>
    <source>
        <strain evidence="1 2">DS-58</strain>
    </source>
</reference>
<gene>
    <name evidence="1" type="ORF">LF41_1751</name>
</gene>
<proteinExistence type="predicted"/>
<organism evidence="1 2">
    <name type="scientific">Lysobacter dokdonensis DS-58</name>
    <dbReference type="NCBI Taxonomy" id="1300345"/>
    <lineage>
        <taxon>Bacteria</taxon>
        <taxon>Pseudomonadati</taxon>
        <taxon>Pseudomonadota</taxon>
        <taxon>Gammaproteobacteria</taxon>
        <taxon>Lysobacterales</taxon>
        <taxon>Lysobacteraceae</taxon>
        <taxon>Noviluteimonas</taxon>
    </lineage>
</organism>
<protein>
    <submittedName>
        <fullName evidence="1">UBA/ThiF-type NAD/FAD binding fold containing protein</fullName>
    </submittedName>
</protein>
<dbReference type="eggNOG" id="COG0476">
    <property type="taxonomic scope" value="Bacteria"/>
</dbReference>